<evidence type="ECO:0000313" key="8">
    <source>
        <dbReference type="Proteomes" id="UP000262379"/>
    </source>
</evidence>
<evidence type="ECO:0000256" key="3">
    <source>
        <dbReference type="ARBA" id="ARBA00022692"/>
    </source>
</evidence>
<dbReference type="InterPro" id="IPR043428">
    <property type="entry name" value="LivM-like"/>
</dbReference>
<keyword evidence="4 6" id="KW-1133">Transmembrane helix</keyword>
<sequence>MIDEAKITPSAIFRFLWPCLAWVVLLAILTFAISAISPAMSRIATDTLIKLIMVTGLYIFIGNSGILSFGHGAFLIVSAYTSAWLTIPPMMKKVILPNLPQFLQLVDAAPYVGIVGGILLAALVALLIGIPLVRLSGIAASIGTFAFFIVVSVIYNNWTGWTKGTASLVGLPVYVGPKIALCAASVSLLVAWLFQTSRYGLLLRATREDLVAARASGIRAERLRLVAFVLSAAVAALGGILWGHSNGALSTANNVYLNLQFTIIAMLVVGGVRSLSGVVVGTLTLSIIGEIFRRLEIGVDIFGLNIILPGGSREVLLGLCMLLALILRPDGLTRGLELSWPRRSANRHKLPQENPMELHS</sequence>
<dbReference type="GO" id="GO:0005886">
    <property type="term" value="C:plasma membrane"/>
    <property type="evidence" value="ECO:0007669"/>
    <property type="project" value="UniProtKB-SubCell"/>
</dbReference>
<keyword evidence="8" id="KW-1185">Reference proteome</keyword>
<evidence type="ECO:0000256" key="5">
    <source>
        <dbReference type="ARBA" id="ARBA00023136"/>
    </source>
</evidence>
<feature type="transmembrane region" description="Helical" evidence="6">
    <location>
        <begin position="12"/>
        <end position="37"/>
    </location>
</feature>
<keyword evidence="3 6" id="KW-0812">Transmembrane</keyword>
<feature type="transmembrane region" description="Helical" evidence="6">
    <location>
        <begin position="263"/>
        <end position="289"/>
    </location>
</feature>
<dbReference type="CDD" id="cd06581">
    <property type="entry name" value="TM_PBP1_LivM_like"/>
    <property type="match status" value="1"/>
</dbReference>
<dbReference type="Proteomes" id="UP000262379">
    <property type="component" value="Unassembled WGS sequence"/>
</dbReference>
<dbReference type="PANTHER" id="PTHR30482">
    <property type="entry name" value="HIGH-AFFINITY BRANCHED-CHAIN AMINO ACID TRANSPORT SYSTEM PERMEASE"/>
    <property type="match status" value="1"/>
</dbReference>
<feature type="transmembrane region" description="Helical" evidence="6">
    <location>
        <begin position="175"/>
        <end position="194"/>
    </location>
</feature>
<dbReference type="Pfam" id="PF02653">
    <property type="entry name" value="BPD_transp_2"/>
    <property type="match status" value="1"/>
</dbReference>
<feature type="transmembrane region" description="Helical" evidence="6">
    <location>
        <begin position="223"/>
        <end position="243"/>
    </location>
</feature>
<gene>
    <name evidence="7" type="ORF">DY251_17230</name>
</gene>
<keyword evidence="2" id="KW-1003">Cell membrane</keyword>
<feature type="transmembrane region" description="Helical" evidence="6">
    <location>
        <begin position="73"/>
        <end position="91"/>
    </location>
</feature>
<feature type="transmembrane region" description="Helical" evidence="6">
    <location>
        <begin position="43"/>
        <end position="61"/>
    </location>
</feature>
<name>A0A371X983_9HYPH</name>
<evidence type="ECO:0000256" key="6">
    <source>
        <dbReference type="SAM" id="Phobius"/>
    </source>
</evidence>
<keyword evidence="5 6" id="KW-0472">Membrane</keyword>
<feature type="transmembrane region" description="Helical" evidence="6">
    <location>
        <begin position="137"/>
        <end position="155"/>
    </location>
</feature>
<dbReference type="AlphaFoldDB" id="A0A371X983"/>
<dbReference type="EMBL" id="QURN01000014">
    <property type="protein sequence ID" value="RFC65773.1"/>
    <property type="molecule type" value="Genomic_DNA"/>
</dbReference>
<comment type="subcellular location">
    <subcellularLocation>
        <location evidence="1">Cell membrane</location>
        <topology evidence="1">Multi-pass membrane protein</topology>
    </subcellularLocation>
</comment>
<dbReference type="PANTHER" id="PTHR30482:SF20">
    <property type="entry name" value="HIGH-AFFINITY BRANCHED-CHAIN AMINO ACID TRANSPORT SYSTEM PERMEASE PROTEIN LIVM"/>
    <property type="match status" value="1"/>
</dbReference>
<organism evidence="7 8">
    <name type="scientific">Mesorhizobium denitrificans</name>
    <dbReference type="NCBI Taxonomy" id="2294114"/>
    <lineage>
        <taxon>Bacteria</taxon>
        <taxon>Pseudomonadati</taxon>
        <taxon>Pseudomonadota</taxon>
        <taxon>Alphaproteobacteria</taxon>
        <taxon>Hyphomicrobiales</taxon>
        <taxon>Phyllobacteriaceae</taxon>
        <taxon>Mesorhizobium</taxon>
    </lineage>
</organism>
<dbReference type="GO" id="GO:0015658">
    <property type="term" value="F:branched-chain amino acid transmembrane transporter activity"/>
    <property type="evidence" value="ECO:0007669"/>
    <property type="project" value="InterPro"/>
</dbReference>
<feature type="transmembrane region" description="Helical" evidence="6">
    <location>
        <begin position="111"/>
        <end position="130"/>
    </location>
</feature>
<evidence type="ECO:0000256" key="2">
    <source>
        <dbReference type="ARBA" id="ARBA00022475"/>
    </source>
</evidence>
<reference evidence="8" key="1">
    <citation type="submission" date="2018-08" db="EMBL/GenBank/DDBJ databases">
        <authorList>
            <person name="Im W.T."/>
        </authorList>
    </citation>
    <scope>NUCLEOTIDE SEQUENCE [LARGE SCALE GENOMIC DNA]</scope>
    <source>
        <strain evidence="8">LA-28</strain>
    </source>
</reference>
<evidence type="ECO:0000256" key="4">
    <source>
        <dbReference type="ARBA" id="ARBA00022989"/>
    </source>
</evidence>
<evidence type="ECO:0000256" key="1">
    <source>
        <dbReference type="ARBA" id="ARBA00004651"/>
    </source>
</evidence>
<comment type="caution">
    <text evidence="7">The sequence shown here is derived from an EMBL/GenBank/DDBJ whole genome shotgun (WGS) entry which is preliminary data.</text>
</comment>
<protein>
    <submittedName>
        <fullName evidence="7">Branched-chain amino acid ABC transporter permease</fullName>
    </submittedName>
</protein>
<proteinExistence type="predicted"/>
<dbReference type="RefSeq" id="WP_116625144.1">
    <property type="nucleotide sequence ID" value="NZ_QURN01000014.1"/>
</dbReference>
<dbReference type="InterPro" id="IPR001851">
    <property type="entry name" value="ABC_transp_permease"/>
</dbReference>
<evidence type="ECO:0000313" key="7">
    <source>
        <dbReference type="EMBL" id="RFC65773.1"/>
    </source>
</evidence>
<accession>A0A371X983</accession>